<dbReference type="Proteomes" id="UP000006094">
    <property type="component" value="Chromosome"/>
</dbReference>
<keyword evidence="2" id="KW-1003">Cell membrane</keyword>
<evidence type="ECO:0000256" key="4">
    <source>
        <dbReference type="ARBA" id="ARBA00022989"/>
    </source>
</evidence>
<evidence type="ECO:0000313" key="7">
    <source>
        <dbReference type="EMBL" id="AFS77904.1"/>
    </source>
</evidence>
<keyword evidence="5 6" id="KW-0472">Membrane</keyword>
<dbReference type="GO" id="GO:0044341">
    <property type="term" value="P:sodium-dependent phosphate transport"/>
    <property type="evidence" value="ECO:0007669"/>
    <property type="project" value="InterPro"/>
</dbReference>
<gene>
    <name evidence="7" type="ordered locus">Curi_c08310</name>
</gene>
<evidence type="ECO:0000256" key="3">
    <source>
        <dbReference type="ARBA" id="ARBA00022692"/>
    </source>
</evidence>
<dbReference type="GO" id="GO:0005436">
    <property type="term" value="F:sodium:phosphate symporter activity"/>
    <property type="evidence" value="ECO:0007669"/>
    <property type="project" value="InterPro"/>
</dbReference>
<feature type="transmembrane region" description="Helical" evidence="6">
    <location>
        <begin position="281"/>
        <end position="298"/>
    </location>
</feature>
<dbReference type="NCBIfam" id="NF037997">
    <property type="entry name" value="Na_Pi_symport"/>
    <property type="match status" value="1"/>
</dbReference>
<evidence type="ECO:0000256" key="2">
    <source>
        <dbReference type="ARBA" id="ARBA00022475"/>
    </source>
</evidence>
<feature type="transmembrane region" description="Helical" evidence="6">
    <location>
        <begin position="47"/>
        <end position="71"/>
    </location>
</feature>
<keyword evidence="4 6" id="KW-1133">Transmembrane helix</keyword>
<dbReference type="RefSeq" id="WP_014967041.1">
    <property type="nucleotide sequence ID" value="NC_018664.1"/>
</dbReference>
<dbReference type="PANTHER" id="PTHR10010">
    <property type="entry name" value="SOLUTE CARRIER FAMILY 34 SODIUM PHOSPHATE , MEMBER 2-RELATED"/>
    <property type="match status" value="1"/>
</dbReference>
<evidence type="ECO:0000256" key="6">
    <source>
        <dbReference type="SAM" id="Phobius"/>
    </source>
</evidence>
<name>K0AXL8_GOTA9</name>
<protein>
    <submittedName>
        <fullName evidence="7">Na/Pi-cotransport protein</fullName>
    </submittedName>
</protein>
<feature type="transmembrane region" description="Helical" evidence="6">
    <location>
        <begin position="101"/>
        <end position="120"/>
    </location>
</feature>
<dbReference type="InterPro" id="IPR003841">
    <property type="entry name" value="Na/Pi_transpt"/>
</dbReference>
<dbReference type="PANTHER" id="PTHR10010:SF46">
    <property type="entry name" value="SODIUM-DEPENDENT PHOSPHATE TRANSPORT PROTEIN 2B"/>
    <property type="match status" value="1"/>
</dbReference>
<dbReference type="KEGG" id="cad:Curi_c08310"/>
<keyword evidence="8" id="KW-1185">Reference proteome</keyword>
<reference evidence="7 8" key="1">
    <citation type="journal article" date="2012" name="PLoS ONE">
        <title>The purine-utilizing bacterium Clostridium acidurici 9a: a genome-guided metabolic reconsideration.</title>
        <authorList>
            <person name="Hartwich K."/>
            <person name="Poehlein A."/>
            <person name="Daniel R."/>
        </authorList>
    </citation>
    <scope>NUCLEOTIDE SEQUENCE [LARGE SCALE GENOMIC DNA]</scope>
    <source>
        <strain evidence="8">ATCC 7906 / DSM 604 / BCRC 14475 / CIP 104303 / KCTC 5404 / NCIMB 10678 / 9a</strain>
    </source>
</reference>
<evidence type="ECO:0000256" key="1">
    <source>
        <dbReference type="ARBA" id="ARBA00004651"/>
    </source>
</evidence>
<evidence type="ECO:0000256" key="5">
    <source>
        <dbReference type="ARBA" id="ARBA00023136"/>
    </source>
</evidence>
<evidence type="ECO:0000313" key="8">
    <source>
        <dbReference type="Proteomes" id="UP000006094"/>
    </source>
</evidence>
<feature type="transmembrane region" description="Helical" evidence="6">
    <location>
        <begin position="78"/>
        <end position="95"/>
    </location>
</feature>
<dbReference type="GO" id="GO:0005886">
    <property type="term" value="C:plasma membrane"/>
    <property type="evidence" value="ECO:0007669"/>
    <property type="project" value="UniProtKB-SubCell"/>
</dbReference>
<feature type="transmembrane region" description="Helical" evidence="6">
    <location>
        <begin position="132"/>
        <end position="151"/>
    </location>
</feature>
<keyword evidence="3 6" id="KW-0812">Transmembrane</keyword>
<proteinExistence type="predicted"/>
<feature type="transmembrane region" description="Helical" evidence="6">
    <location>
        <begin position="242"/>
        <end position="261"/>
    </location>
</feature>
<comment type="subcellular location">
    <subcellularLocation>
        <location evidence="1">Cell membrane</location>
        <topology evidence="1">Multi-pass membrane protein</topology>
    </subcellularLocation>
</comment>
<dbReference type="eggNOG" id="COG1283">
    <property type="taxonomic scope" value="Bacteria"/>
</dbReference>
<sequence>MFVISGVLGLLLFLLGIKFMSSSFKGLVSNKFKYKIDKFTSNKVLSVFSGIIITSILQSSSATTLIVVGLVHSNMLSLYNAVPIIMGANIGTTITSQLVAFNFNIPIEIILFVSAFLFIIFRKTKFNIISKLIISVSLIFLGLDMVSTAITPLKGSETFFNFIAFISKNKILSFSGGILLTAIIQSTTTGITILQVMASSSIVSVKAAIPIILGQNVGTCLDTVIGSLATNKSGKQAALVQVLFNLSGALIFLFLTDYIYATVTYLSPDNISRQIANAHTLFNVLSTILLLPFSNILADISKKLLNNLVLFLRF</sequence>
<organism evidence="7 8">
    <name type="scientific">Gottschalkia acidurici (strain ATCC 7906 / DSM 604 / BCRC 14475 / CIP 104303 / KCTC 5404 / NCIMB 10678 / 9a)</name>
    <name type="common">Clostridium acidurici</name>
    <dbReference type="NCBI Taxonomy" id="1128398"/>
    <lineage>
        <taxon>Bacteria</taxon>
        <taxon>Bacillati</taxon>
        <taxon>Bacillota</taxon>
        <taxon>Tissierellia</taxon>
        <taxon>Tissierellales</taxon>
        <taxon>Gottschalkiaceae</taxon>
        <taxon>Gottschalkia</taxon>
    </lineage>
</organism>
<dbReference type="EMBL" id="CP003326">
    <property type="protein sequence ID" value="AFS77904.1"/>
    <property type="molecule type" value="Genomic_DNA"/>
</dbReference>
<feature type="transmembrane region" description="Helical" evidence="6">
    <location>
        <begin position="171"/>
        <end position="194"/>
    </location>
</feature>
<dbReference type="AlphaFoldDB" id="K0AXL8"/>
<dbReference type="HOGENOM" id="CLU_050150_0_0_9"/>
<dbReference type="PATRIC" id="fig|1128398.3.peg.884"/>
<dbReference type="STRING" id="1128398.Curi_c08310"/>
<accession>K0AXL8</accession>
<dbReference type="Pfam" id="PF02690">
    <property type="entry name" value="Na_Pi_cotrans"/>
    <property type="match status" value="2"/>
</dbReference>